<dbReference type="Gene3D" id="2.60.40.10">
    <property type="entry name" value="Immunoglobulins"/>
    <property type="match status" value="2"/>
</dbReference>
<dbReference type="Pfam" id="PF16423">
    <property type="entry name" value="COE1_HLH"/>
    <property type="match status" value="1"/>
</dbReference>
<dbReference type="EMBL" id="JACVVK020000375">
    <property type="protein sequence ID" value="KAK7476458.1"/>
    <property type="molecule type" value="Genomic_DNA"/>
</dbReference>
<evidence type="ECO:0000256" key="10">
    <source>
        <dbReference type="RuleBase" id="RU004489"/>
    </source>
</evidence>
<dbReference type="InterPro" id="IPR032200">
    <property type="entry name" value="COE_DBD"/>
</dbReference>
<keyword evidence="6 10" id="KW-0805">Transcription regulation</keyword>
<dbReference type="Gene3D" id="1.10.287.4280">
    <property type="match status" value="1"/>
</dbReference>
<name>A0ABD0JP36_9CAEN</name>
<keyword evidence="5 10" id="KW-0862">Zinc</keyword>
<evidence type="ECO:0000256" key="3">
    <source>
        <dbReference type="ARBA" id="ARBA00022723"/>
    </source>
</evidence>
<evidence type="ECO:0000256" key="9">
    <source>
        <dbReference type="ARBA" id="ARBA00023242"/>
    </source>
</evidence>
<keyword evidence="7 10" id="KW-0238">DNA-binding</keyword>
<dbReference type="FunFam" id="1.10.287.4280:FF:000001">
    <property type="entry name" value="transcription factor COE1 isoform X2"/>
    <property type="match status" value="1"/>
</dbReference>
<dbReference type="InterPro" id="IPR013783">
    <property type="entry name" value="Ig-like_fold"/>
</dbReference>
<keyword evidence="16" id="KW-1185">Reference proteome</keyword>
<evidence type="ECO:0000256" key="4">
    <source>
        <dbReference type="ARBA" id="ARBA00022771"/>
    </source>
</evidence>
<feature type="domain" description="IPT/TIG" evidence="12">
    <location>
        <begin position="70"/>
        <end position="111"/>
    </location>
</feature>
<dbReference type="InterPro" id="IPR014756">
    <property type="entry name" value="Ig_E-set"/>
</dbReference>
<gene>
    <name evidence="15" type="ORF">BaRGS_00032293</name>
</gene>
<feature type="domain" description="Transcription factor COE helix-loop-helix" evidence="14">
    <location>
        <begin position="262"/>
        <end position="305"/>
    </location>
</feature>
<dbReference type="GO" id="GO:0003677">
    <property type="term" value="F:DNA binding"/>
    <property type="evidence" value="ECO:0007669"/>
    <property type="project" value="UniProtKB-KW"/>
</dbReference>
<feature type="compositionally biased region" description="Low complexity" evidence="11">
    <location>
        <begin position="356"/>
        <end position="368"/>
    </location>
</feature>
<dbReference type="InterPro" id="IPR002909">
    <property type="entry name" value="IPT_dom"/>
</dbReference>
<dbReference type="Pfam" id="PF01833">
    <property type="entry name" value="TIG"/>
    <property type="match status" value="1"/>
</dbReference>
<keyword evidence="4 10" id="KW-0863">Zinc-finger</keyword>
<accession>A0ABD0JP36</accession>
<comment type="subcellular location">
    <subcellularLocation>
        <location evidence="1 10">Nucleus</location>
    </subcellularLocation>
</comment>
<dbReference type="InterPro" id="IPR038173">
    <property type="entry name" value="COE_DBD_sf"/>
</dbReference>
<evidence type="ECO:0000259" key="12">
    <source>
        <dbReference type="Pfam" id="PF01833"/>
    </source>
</evidence>
<evidence type="ECO:0000256" key="2">
    <source>
        <dbReference type="ARBA" id="ARBA00010340"/>
    </source>
</evidence>
<evidence type="ECO:0000256" key="11">
    <source>
        <dbReference type="SAM" id="MobiDB-lite"/>
    </source>
</evidence>
<dbReference type="GO" id="GO:0008270">
    <property type="term" value="F:zinc ion binding"/>
    <property type="evidence" value="ECO:0007669"/>
    <property type="project" value="UniProtKB-KW"/>
</dbReference>
<dbReference type="PANTHER" id="PTHR10747">
    <property type="entry name" value="TRANSCRIPTION FACTOR COE FAMILY MEMBER"/>
    <property type="match status" value="1"/>
</dbReference>
<dbReference type="GO" id="GO:0005634">
    <property type="term" value="C:nucleus"/>
    <property type="evidence" value="ECO:0007669"/>
    <property type="project" value="UniProtKB-SubCell"/>
</dbReference>
<dbReference type="AlphaFoldDB" id="A0ABD0JP36"/>
<evidence type="ECO:0000259" key="14">
    <source>
        <dbReference type="Pfam" id="PF16423"/>
    </source>
</evidence>
<keyword evidence="10" id="KW-0217">Developmental protein</keyword>
<comment type="caution">
    <text evidence="15">The sequence shown here is derived from an EMBL/GenBank/DDBJ whole genome shotgun (WGS) entry which is preliminary data.</text>
</comment>
<comment type="similarity">
    <text evidence="2 10">Belongs to the COE family.</text>
</comment>
<evidence type="ECO:0000313" key="15">
    <source>
        <dbReference type="EMBL" id="KAK7476458.1"/>
    </source>
</evidence>
<dbReference type="Gene3D" id="2.60.40.3180">
    <property type="entry name" value="Transcription factor COE1, DNA-binding domain"/>
    <property type="match status" value="1"/>
</dbReference>
<evidence type="ECO:0000256" key="7">
    <source>
        <dbReference type="ARBA" id="ARBA00023125"/>
    </source>
</evidence>
<reference evidence="15 16" key="1">
    <citation type="journal article" date="2023" name="Sci. Data">
        <title>Genome assembly of the Korean intertidal mud-creeper Batillaria attramentaria.</title>
        <authorList>
            <person name="Patra A.K."/>
            <person name="Ho P.T."/>
            <person name="Jun S."/>
            <person name="Lee S.J."/>
            <person name="Kim Y."/>
            <person name="Won Y.J."/>
        </authorList>
    </citation>
    <scope>NUCLEOTIDE SEQUENCE [LARGE SCALE GENOMIC DNA]</scope>
    <source>
        <strain evidence="15">Wonlab-2016</strain>
    </source>
</reference>
<dbReference type="Proteomes" id="UP001519460">
    <property type="component" value="Unassembled WGS sequence"/>
</dbReference>
<organism evidence="15 16">
    <name type="scientific">Batillaria attramentaria</name>
    <dbReference type="NCBI Taxonomy" id="370345"/>
    <lineage>
        <taxon>Eukaryota</taxon>
        <taxon>Metazoa</taxon>
        <taxon>Spiralia</taxon>
        <taxon>Lophotrochozoa</taxon>
        <taxon>Mollusca</taxon>
        <taxon>Gastropoda</taxon>
        <taxon>Caenogastropoda</taxon>
        <taxon>Sorbeoconcha</taxon>
        <taxon>Cerithioidea</taxon>
        <taxon>Batillariidae</taxon>
        <taxon>Batillaria</taxon>
    </lineage>
</organism>
<proteinExistence type="inferred from homology"/>
<protein>
    <recommendedName>
        <fullName evidence="17">IPT/TIG domain-containing protein</fullName>
    </recommendedName>
</protein>
<evidence type="ECO:0000313" key="16">
    <source>
        <dbReference type="Proteomes" id="UP001519460"/>
    </source>
</evidence>
<evidence type="ECO:0008006" key="17">
    <source>
        <dbReference type="Google" id="ProtNLM"/>
    </source>
</evidence>
<dbReference type="InterPro" id="IPR032201">
    <property type="entry name" value="COE_HLH"/>
</dbReference>
<dbReference type="Pfam" id="PF16422">
    <property type="entry name" value="COE1_DBD"/>
    <property type="match status" value="1"/>
</dbReference>
<evidence type="ECO:0000256" key="8">
    <source>
        <dbReference type="ARBA" id="ARBA00023163"/>
    </source>
</evidence>
<evidence type="ECO:0000256" key="6">
    <source>
        <dbReference type="ARBA" id="ARBA00023015"/>
    </source>
</evidence>
<dbReference type="SUPFAM" id="SSF81296">
    <property type="entry name" value="E set domains"/>
    <property type="match status" value="1"/>
</dbReference>
<keyword evidence="3 10" id="KW-0479">Metal-binding</keyword>
<feature type="region of interest" description="Disordered" evidence="11">
    <location>
        <begin position="352"/>
        <end position="381"/>
    </location>
</feature>
<evidence type="ECO:0000259" key="13">
    <source>
        <dbReference type="Pfam" id="PF16422"/>
    </source>
</evidence>
<evidence type="ECO:0000256" key="5">
    <source>
        <dbReference type="ARBA" id="ARBA00022833"/>
    </source>
</evidence>
<keyword evidence="9 10" id="KW-0539">Nucleus</keyword>
<dbReference type="InterPro" id="IPR003523">
    <property type="entry name" value="Transcription_factor_COE"/>
</dbReference>
<feature type="non-terminal residue" evidence="15">
    <location>
        <position position="1"/>
    </location>
</feature>
<sequence>FFLKFFMKCNQNCLKNAGNPRDMRRFQVAISTSTPVDGPLLACSDNMFVHNNSKHGRRARRLDPTEGATPIIKAICPSEGWTTGGTTVIIIGDNFFDGLQVVFARAPASNWGLPPTLLNSPPEANGAIPLGQELKAMLKAMESVSYWRVGKDVVFGCCPSGYGKDLVFGCCPSGYVFGCCPSGYVFGCCPSGYVFGCCPSGYVFGCCPSGYVFADFRSLITSHAIRVQTPPRHIPGVVEVTLSYKSKQFCKGAPGRFVYTALTEPTIDYGFQRLMKLVPRHPGDPERLPKEIILKRAADLAEALYSMPRNPNQLSLPTPRSPAMNNSAMGGFNAYPAQLAVSVADSVNGQWEEGYSRSQSSSVSPRGYGSNGSTPHSVNGGYGANPAMNGYHTSAGPLGNMVPTCHSPPLPHPAPPPGPAPGFPASCGSGIFSLSAKQKSAFAPVYRPTPSPTTPNYQGGWASYPIIHVTGMSSIVGSPFSSVNPFGLPTCGTQGYSTSIVSPAK</sequence>
<keyword evidence="8 10" id="KW-0804">Transcription</keyword>
<evidence type="ECO:0000256" key="1">
    <source>
        <dbReference type="ARBA" id="ARBA00004123"/>
    </source>
</evidence>
<feature type="domain" description="Transcription factor COE DNA-binding" evidence="13">
    <location>
        <begin position="1"/>
        <end position="62"/>
    </location>
</feature>